<comment type="similarity">
    <text evidence="1">Belongs to the AB hydrolase superfamily.</text>
</comment>
<keyword evidence="2" id="KW-0378">Hydrolase</keyword>
<proteinExistence type="inferred from homology"/>
<evidence type="ECO:0000313" key="5">
    <source>
        <dbReference type="Proteomes" id="UP000094565"/>
    </source>
</evidence>
<gene>
    <name evidence="4" type="primary">IMO32</name>
    <name evidence="4" type="ORF">ATY40_BA7501911</name>
</gene>
<dbReference type="Proteomes" id="UP000094565">
    <property type="component" value="Chromosome 2"/>
</dbReference>
<dbReference type="EMBL" id="CP014585">
    <property type="protein sequence ID" value="ANZ75092.1"/>
    <property type="molecule type" value="Genomic_DNA"/>
</dbReference>
<sequence length="324" mass="35940">MLRTHRVLPRIGKRFHSVYDGTAYTGQFAESYRRDIEPVKLAFEKHSSPGSQPDKASIIFAHGLFGSKMNNRTVSKTLASTLKRDVYCVDLRNHGDSPHNERHDYPALSSDLELFVKDQKLEKPILIGHSMGAKAAMAFALRNPTIPSAIISVDNAPVDASGGQSQFGKYVNCLQQIVSQTGLNAVKTTKEADAKLSQVEPDIAVRQFLLTNLRRKSKCSNSEPGLYSKIGLDFIGKSLDSVAAFPFDPRASTWSGPALFIRGDRSPFVSDEKLLACAAFFPRFEIKDVQDAGHWVISEKPQEFVRLVTEWINLLDDGSLEDLL</sequence>
<dbReference type="OrthoDB" id="8119704at2759"/>
<keyword evidence="5" id="KW-1185">Reference proteome</keyword>
<dbReference type="PANTHER" id="PTHR46118:SF4">
    <property type="entry name" value="PROTEIN ABHD11"/>
    <property type="match status" value="1"/>
</dbReference>
<feature type="domain" description="AB hydrolase-1" evidence="3">
    <location>
        <begin position="58"/>
        <end position="301"/>
    </location>
</feature>
<dbReference type="PANTHER" id="PTHR46118">
    <property type="entry name" value="PROTEIN ABHD11"/>
    <property type="match status" value="1"/>
</dbReference>
<dbReference type="InterPro" id="IPR000073">
    <property type="entry name" value="AB_hydrolase_1"/>
</dbReference>
<dbReference type="GO" id="GO:0052689">
    <property type="term" value="F:carboxylic ester hydrolase activity"/>
    <property type="evidence" value="ECO:0007669"/>
    <property type="project" value="TreeGrafter"/>
</dbReference>
<evidence type="ECO:0000256" key="2">
    <source>
        <dbReference type="ARBA" id="ARBA00022801"/>
    </source>
</evidence>
<dbReference type="Pfam" id="PF00561">
    <property type="entry name" value="Abhydrolase_1"/>
    <property type="match status" value="1"/>
</dbReference>
<organism evidence="4 5">
    <name type="scientific">Komagataella pastoris</name>
    <name type="common">Yeast</name>
    <name type="synonym">Pichia pastoris</name>
    <dbReference type="NCBI Taxonomy" id="4922"/>
    <lineage>
        <taxon>Eukaryota</taxon>
        <taxon>Fungi</taxon>
        <taxon>Dikarya</taxon>
        <taxon>Ascomycota</taxon>
        <taxon>Saccharomycotina</taxon>
        <taxon>Pichiomycetes</taxon>
        <taxon>Pichiales</taxon>
        <taxon>Pichiaceae</taxon>
        <taxon>Komagataella</taxon>
    </lineage>
</organism>
<evidence type="ECO:0000256" key="1">
    <source>
        <dbReference type="ARBA" id="ARBA00008645"/>
    </source>
</evidence>
<evidence type="ECO:0000259" key="3">
    <source>
        <dbReference type="Pfam" id="PF00561"/>
    </source>
</evidence>
<name>A0A1B2JAV3_PICPA</name>
<dbReference type="SUPFAM" id="SSF53474">
    <property type="entry name" value="alpha/beta-Hydrolases"/>
    <property type="match status" value="1"/>
</dbReference>
<evidence type="ECO:0000313" key="4">
    <source>
        <dbReference type="EMBL" id="ANZ75092.1"/>
    </source>
</evidence>
<protein>
    <submittedName>
        <fullName evidence="4">BA75_01911T0</fullName>
    </submittedName>
</protein>
<reference evidence="4 5" key="1">
    <citation type="submission" date="2016-02" db="EMBL/GenBank/DDBJ databases">
        <title>Comparative genomic and transcriptomic foundation for Pichia pastoris.</title>
        <authorList>
            <person name="Love K.R."/>
            <person name="Shah K.A."/>
            <person name="Whittaker C.A."/>
            <person name="Wu J."/>
            <person name="Bartlett M.C."/>
            <person name="Ma D."/>
            <person name="Leeson R.L."/>
            <person name="Priest M."/>
            <person name="Young S.K."/>
            <person name="Love J.C."/>
        </authorList>
    </citation>
    <scope>NUCLEOTIDE SEQUENCE [LARGE SCALE GENOMIC DNA]</scope>
    <source>
        <strain evidence="4 5">ATCC 28485</strain>
    </source>
</reference>
<dbReference type="AlphaFoldDB" id="A0A1B2JAV3"/>
<dbReference type="Gene3D" id="3.40.50.1820">
    <property type="entry name" value="alpha/beta hydrolase"/>
    <property type="match status" value="1"/>
</dbReference>
<accession>A0A1B2JAV3</accession>
<dbReference type="GO" id="GO:0005739">
    <property type="term" value="C:mitochondrion"/>
    <property type="evidence" value="ECO:0007669"/>
    <property type="project" value="TreeGrafter"/>
</dbReference>
<dbReference type="InterPro" id="IPR029058">
    <property type="entry name" value="AB_hydrolase_fold"/>
</dbReference>